<dbReference type="GO" id="GO:0016020">
    <property type="term" value="C:membrane"/>
    <property type="evidence" value="ECO:0007669"/>
    <property type="project" value="UniProtKB-SubCell"/>
</dbReference>
<comment type="subcellular location">
    <subcellularLocation>
        <location evidence="1">Membrane</location>
        <topology evidence="1">Multi-pass membrane protein</topology>
    </subcellularLocation>
</comment>
<evidence type="ECO:0000313" key="7">
    <source>
        <dbReference type="EMBL" id="SLN38039.1"/>
    </source>
</evidence>
<evidence type="ECO:0000313" key="8">
    <source>
        <dbReference type="Proteomes" id="UP000193200"/>
    </source>
</evidence>
<name>A0A1Y5SDQ5_9PROT</name>
<keyword evidence="8" id="KW-1185">Reference proteome</keyword>
<keyword evidence="3 5" id="KW-1133">Transmembrane helix</keyword>
<feature type="transmembrane region" description="Helical" evidence="5">
    <location>
        <begin position="142"/>
        <end position="162"/>
    </location>
</feature>
<feature type="transmembrane region" description="Helical" evidence="5">
    <location>
        <begin position="201"/>
        <end position="222"/>
    </location>
</feature>
<feature type="transmembrane region" description="Helical" evidence="5">
    <location>
        <begin position="73"/>
        <end position="93"/>
    </location>
</feature>
<dbReference type="InterPro" id="IPR009915">
    <property type="entry name" value="NnrU_dom"/>
</dbReference>
<feature type="domain" description="NnrU" evidence="6">
    <location>
        <begin position="8"/>
        <end position="227"/>
    </location>
</feature>
<evidence type="ECO:0000259" key="6">
    <source>
        <dbReference type="Pfam" id="PF07298"/>
    </source>
</evidence>
<dbReference type="Pfam" id="PF07298">
    <property type="entry name" value="NnrU"/>
    <property type="match status" value="1"/>
</dbReference>
<dbReference type="AlphaFoldDB" id="A0A1Y5SDQ5"/>
<dbReference type="OrthoDB" id="5293641at2"/>
<protein>
    <submittedName>
        <fullName evidence="7">NnrU protein</fullName>
    </submittedName>
</protein>
<keyword evidence="4 5" id="KW-0472">Membrane</keyword>
<gene>
    <name evidence="7" type="ORF">OCH7691_01563</name>
</gene>
<reference evidence="7 8" key="1">
    <citation type="submission" date="2017-03" db="EMBL/GenBank/DDBJ databases">
        <authorList>
            <person name="Afonso C.L."/>
            <person name="Miller P.J."/>
            <person name="Scott M.A."/>
            <person name="Spackman E."/>
            <person name="Goraichik I."/>
            <person name="Dimitrov K.M."/>
            <person name="Suarez D.L."/>
            <person name="Swayne D.E."/>
        </authorList>
    </citation>
    <scope>NUCLEOTIDE SEQUENCE [LARGE SCALE GENOMIC DNA]</scope>
    <source>
        <strain evidence="7 8">CECT 7691</strain>
    </source>
</reference>
<dbReference type="Proteomes" id="UP000193200">
    <property type="component" value="Unassembled WGS sequence"/>
</dbReference>
<dbReference type="RefSeq" id="WP_085882768.1">
    <property type="nucleotide sequence ID" value="NZ_FWFR01000001.1"/>
</dbReference>
<keyword evidence="2 5" id="KW-0812">Transmembrane</keyword>
<sequence>MTGSLAALVLASACFLVIHVLPSTAARGRLVARLGEGAYRGLYSAISLVLIVWMSVAYGAVVPETVLWDLGAAGRWCGLVLMAIAFVLLIAGVGTPNPTAAGSERLLQKGVAARGIVTITRNPIMWAIAIWSAAHLLNNGDLPSLVFFGSLGLLAIAGTMLIEARKARAFPGPWKELTAVTSNVPFAALLSGRGRFSLGGLWWQAPLGLVFYAAFLHGHAWLFGVSPLPL</sequence>
<organism evidence="7 8">
    <name type="scientific">Oceanibacterium hippocampi</name>
    <dbReference type="NCBI Taxonomy" id="745714"/>
    <lineage>
        <taxon>Bacteria</taxon>
        <taxon>Pseudomonadati</taxon>
        <taxon>Pseudomonadota</taxon>
        <taxon>Alphaproteobacteria</taxon>
        <taxon>Sneathiellales</taxon>
        <taxon>Sneathiellaceae</taxon>
        <taxon>Oceanibacterium</taxon>
    </lineage>
</organism>
<evidence type="ECO:0000256" key="2">
    <source>
        <dbReference type="ARBA" id="ARBA00022692"/>
    </source>
</evidence>
<evidence type="ECO:0000256" key="1">
    <source>
        <dbReference type="ARBA" id="ARBA00004141"/>
    </source>
</evidence>
<feature type="transmembrane region" description="Helical" evidence="5">
    <location>
        <begin position="41"/>
        <end position="61"/>
    </location>
</feature>
<accession>A0A1Y5SDQ5</accession>
<dbReference type="InParanoid" id="A0A1Y5SDQ5"/>
<proteinExistence type="predicted"/>
<evidence type="ECO:0000256" key="3">
    <source>
        <dbReference type="ARBA" id="ARBA00022989"/>
    </source>
</evidence>
<evidence type="ECO:0000256" key="5">
    <source>
        <dbReference type="SAM" id="Phobius"/>
    </source>
</evidence>
<dbReference type="EMBL" id="FWFR01000001">
    <property type="protein sequence ID" value="SLN38039.1"/>
    <property type="molecule type" value="Genomic_DNA"/>
</dbReference>
<evidence type="ECO:0000256" key="4">
    <source>
        <dbReference type="ARBA" id="ARBA00023136"/>
    </source>
</evidence>